<proteinExistence type="inferred from homology"/>
<feature type="repeat" description="TPR" evidence="8">
    <location>
        <begin position="351"/>
        <end position="384"/>
    </location>
</feature>
<dbReference type="OrthoDB" id="10006023at2759"/>
<evidence type="ECO:0000313" key="9">
    <source>
        <dbReference type="EMBL" id="EKM54509.1"/>
    </source>
</evidence>
<comment type="similarity">
    <text evidence="3">Belongs to the peroxisomal targeting signal receptor family.</text>
</comment>
<reference evidence="9 10" key="1">
    <citation type="journal article" date="2012" name="BMC Genomics">
        <title>Comparative genomics of the white-rot fungi, Phanerochaete carnosa and P. chrysosporium, to elucidate the genetic basis of the distinct wood types they colonize.</title>
        <authorList>
            <person name="Suzuki H."/>
            <person name="MacDonald J."/>
            <person name="Syed K."/>
            <person name="Salamov A."/>
            <person name="Hori C."/>
            <person name="Aerts A."/>
            <person name="Henrissat B."/>
            <person name="Wiebenga A."/>
            <person name="vanKuyk P.A."/>
            <person name="Barry K."/>
            <person name="Lindquist E."/>
            <person name="LaButti K."/>
            <person name="Lapidus A."/>
            <person name="Lucas S."/>
            <person name="Coutinho P."/>
            <person name="Gong Y."/>
            <person name="Samejima M."/>
            <person name="Mahadevan R."/>
            <person name="Abou-Zaid M."/>
            <person name="de Vries R.P."/>
            <person name="Igarashi K."/>
            <person name="Yadav J.S."/>
            <person name="Grigoriev I.V."/>
            <person name="Master E.R."/>
        </authorList>
    </citation>
    <scope>NUCLEOTIDE SEQUENCE [LARGE SCALE GENOMIC DNA]</scope>
    <source>
        <strain evidence="9 10">HHB-10118-sp</strain>
    </source>
</reference>
<dbReference type="AlphaFoldDB" id="K5W6D2"/>
<dbReference type="PROSITE" id="PS50293">
    <property type="entry name" value="TPR_REGION"/>
    <property type="match status" value="1"/>
</dbReference>
<feature type="repeat" description="TPR" evidence="8">
    <location>
        <begin position="496"/>
        <end position="529"/>
    </location>
</feature>
<dbReference type="SMART" id="SM00028">
    <property type="entry name" value="TPR"/>
    <property type="match status" value="4"/>
</dbReference>
<keyword evidence="4" id="KW-0963">Cytoplasm</keyword>
<dbReference type="GeneID" id="18917104"/>
<dbReference type="KEGG" id="pco:PHACADRAFT_258401"/>
<dbReference type="Gene3D" id="6.10.280.230">
    <property type="match status" value="1"/>
</dbReference>
<dbReference type="GO" id="GO:0005778">
    <property type="term" value="C:peroxisomal membrane"/>
    <property type="evidence" value="ECO:0007669"/>
    <property type="project" value="TreeGrafter"/>
</dbReference>
<dbReference type="Proteomes" id="UP000008370">
    <property type="component" value="Unassembled WGS sequence"/>
</dbReference>
<evidence type="ECO:0000256" key="8">
    <source>
        <dbReference type="PROSITE-ProRule" id="PRU00339"/>
    </source>
</evidence>
<evidence type="ECO:0000256" key="3">
    <source>
        <dbReference type="ARBA" id="ARBA00005348"/>
    </source>
</evidence>
<accession>K5W6D2</accession>
<dbReference type="InterPro" id="IPR019734">
    <property type="entry name" value="TPR_rpt"/>
</dbReference>
<name>K5W6D2_PHACS</name>
<dbReference type="GO" id="GO:0005052">
    <property type="term" value="F:peroxisome matrix targeting signal-1 binding"/>
    <property type="evidence" value="ECO:0007669"/>
    <property type="project" value="TreeGrafter"/>
</dbReference>
<sequence>MSPALAPWATDFLLQQPAQSPRPLQLDAGQSAMQNNQTVHALRDSANMASPFQGKRLQWTPPAVGFASPMGNMMHQPQASGSQLHQPVHSAPILDESQWEQVFKSHEETVAVLRASQEVTQEHPAQRLDNPDELARTAGSLIDAVRHEDNPKFQSSAFLGLMRQLRDREIVIEGNQMVPREEASSWANDLQSSVDVKGKGRAVDIADGTITSSMVPGGDSTQVYAATAVAGQRAGDEQVRGSLSSAVDDLDEYFRQENEAYIGYWRSEAPPRTETPRENAEWGRLQRDWDNFEATATGIRPVANYQFQAHNPYLVGETSRHHAMHIQGERNTLYDSVLEMEAAVQREPMSAQAWFQLGVKQQENEREAKAVQALRRALELDPTHLPSWLALAVSHTNEGNRHGAFEAVREWVDHNEQYRDVASAYRLQKPLRQDMSQTEKFNDMIDCLITMARSDTSGEIDADIQIALAVLMNTNEAYEKAKDCFTTALAVRPDDWQLYNRVGATLANSGKPEEALAYYYRALELNPAYIRARFNLGISCINLRRHQEASEHILDALSLQENDSITNGDGTNDKRGVTSSTLWDSLKTCCLHLGRLDLATICDRRDLDTFRLNFNLR</sequence>
<keyword evidence="5" id="KW-0677">Repeat</keyword>
<evidence type="ECO:0000256" key="7">
    <source>
        <dbReference type="ARBA" id="ARBA00023140"/>
    </source>
</evidence>
<comment type="subcellular location">
    <subcellularLocation>
        <location evidence="2">Cytoplasm</location>
    </subcellularLocation>
    <subcellularLocation>
        <location evidence="1">Peroxisome</location>
    </subcellularLocation>
</comment>
<evidence type="ECO:0000256" key="5">
    <source>
        <dbReference type="ARBA" id="ARBA00022737"/>
    </source>
</evidence>
<evidence type="ECO:0000256" key="6">
    <source>
        <dbReference type="ARBA" id="ARBA00022803"/>
    </source>
</evidence>
<evidence type="ECO:0000313" key="10">
    <source>
        <dbReference type="Proteomes" id="UP000008370"/>
    </source>
</evidence>
<dbReference type="InParanoid" id="K5W6D2"/>
<dbReference type="STRING" id="650164.K5W6D2"/>
<dbReference type="Pfam" id="PF00515">
    <property type="entry name" value="TPR_1"/>
    <property type="match status" value="1"/>
</dbReference>
<keyword evidence="10" id="KW-1185">Reference proteome</keyword>
<keyword evidence="6 8" id="KW-0802">TPR repeat</keyword>
<dbReference type="Pfam" id="PF13181">
    <property type="entry name" value="TPR_8"/>
    <property type="match status" value="1"/>
</dbReference>
<dbReference type="PANTHER" id="PTHR10130:SF0">
    <property type="entry name" value="GH08708P"/>
    <property type="match status" value="1"/>
</dbReference>
<dbReference type="PANTHER" id="PTHR10130">
    <property type="entry name" value="PEROXISOMAL TARGETING SIGNAL 1 RECEPTOR PEX5"/>
    <property type="match status" value="1"/>
</dbReference>
<dbReference type="PROSITE" id="PS50005">
    <property type="entry name" value="TPR"/>
    <property type="match status" value="3"/>
</dbReference>
<dbReference type="Gene3D" id="1.25.40.10">
    <property type="entry name" value="Tetratricopeptide repeat domain"/>
    <property type="match status" value="1"/>
</dbReference>
<dbReference type="EMBL" id="JH930473">
    <property type="protein sequence ID" value="EKM54509.1"/>
    <property type="molecule type" value="Genomic_DNA"/>
</dbReference>
<feature type="repeat" description="TPR" evidence="8">
    <location>
        <begin position="462"/>
        <end position="495"/>
    </location>
</feature>
<dbReference type="InterPro" id="IPR024111">
    <property type="entry name" value="PEX5/PEX5L"/>
</dbReference>
<protein>
    <submittedName>
        <fullName evidence="9">Uncharacterized protein</fullName>
    </submittedName>
</protein>
<dbReference type="SUPFAM" id="SSF48452">
    <property type="entry name" value="TPR-like"/>
    <property type="match status" value="1"/>
</dbReference>
<dbReference type="InterPro" id="IPR011990">
    <property type="entry name" value="TPR-like_helical_dom_sf"/>
</dbReference>
<evidence type="ECO:0000256" key="1">
    <source>
        <dbReference type="ARBA" id="ARBA00004275"/>
    </source>
</evidence>
<gene>
    <name evidence="9" type="ORF">PHACADRAFT_258401</name>
</gene>
<evidence type="ECO:0000256" key="2">
    <source>
        <dbReference type="ARBA" id="ARBA00004496"/>
    </source>
</evidence>
<evidence type="ECO:0000256" key="4">
    <source>
        <dbReference type="ARBA" id="ARBA00022490"/>
    </source>
</evidence>
<dbReference type="Pfam" id="PF13432">
    <property type="entry name" value="TPR_16"/>
    <property type="match status" value="1"/>
</dbReference>
<dbReference type="HOGENOM" id="CLU_013516_4_0_1"/>
<organism evidence="9 10">
    <name type="scientific">Phanerochaete carnosa (strain HHB-10118-sp)</name>
    <name type="common">White-rot fungus</name>
    <name type="synonym">Peniophora carnosa</name>
    <dbReference type="NCBI Taxonomy" id="650164"/>
    <lineage>
        <taxon>Eukaryota</taxon>
        <taxon>Fungi</taxon>
        <taxon>Dikarya</taxon>
        <taxon>Basidiomycota</taxon>
        <taxon>Agaricomycotina</taxon>
        <taxon>Agaricomycetes</taxon>
        <taxon>Polyporales</taxon>
        <taxon>Phanerochaetaceae</taxon>
        <taxon>Phanerochaete</taxon>
    </lineage>
</organism>
<dbReference type="RefSeq" id="XP_007397200.1">
    <property type="nucleotide sequence ID" value="XM_007397138.1"/>
</dbReference>
<dbReference type="GO" id="GO:0016560">
    <property type="term" value="P:protein import into peroxisome matrix, docking"/>
    <property type="evidence" value="ECO:0007669"/>
    <property type="project" value="TreeGrafter"/>
</dbReference>
<dbReference type="GO" id="GO:0005829">
    <property type="term" value="C:cytosol"/>
    <property type="evidence" value="ECO:0007669"/>
    <property type="project" value="TreeGrafter"/>
</dbReference>
<keyword evidence="7" id="KW-0576">Peroxisome</keyword>